<dbReference type="eggNOG" id="ENOG502T6FH">
    <property type="taxonomic scope" value="Eukaryota"/>
</dbReference>
<dbReference type="KEGG" id="ddi:DDB_G0267580"/>
<dbReference type="Proteomes" id="UP000002195">
    <property type="component" value="Unassembled WGS sequence"/>
</dbReference>
<name>Q55GP0_DICDI</name>
<dbReference type="PaxDb" id="44689-DDB0189386"/>
<evidence type="ECO:0000313" key="1">
    <source>
        <dbReference type="EMBL" id="EAL73243.1"/>
    </source>
</evidence>
<dbReference type="HOGENOM" id="CLU_1392456_0_0_1"/>
<keyword evidence="2" id="KW-1185">Reference proteome</keyword>
<dbReference type="VEuPathDB" id="AmoebaDB:DDB_G0267580"/>
<comment type="caution">
    <text evidence="1">The sequence shown here is derived from an EMBL/GenBank/DDBJ whole genome shotgun (WGS) entry which is preliminary data.</text>
</comment>
<gene>
    <name evidence="1" type="ORF">DDB_G0267580</name>
</gene>
<organism evidence="1 2">
    <name type="scientific">Dictyostelium discoideum</name>
    <name type="common">Social amoeba</name>
    <dbReference type="NCBI Taxonomy" id="44689"/>
    <lineage>
        <taxon>Eukaryota</taxon>
        <taxon>Amoebozoa</taxon>
        <taxon>Evosea</taxon>
        <taxon>Eumycetozoa</taxon>
        <taxon>Dictyostelia</taxon>
        <taxon>Dictyosteliales</taxon>
        <taxon>Dictyosteliaceae</taxon>
        <taxon>Dictyostelium</taxon>
    </lineage>
</organism>
<accession>Q55GP0</accession>
<sequence>MYTIHTGPRSFEEVKLFLRNDTFRIISHYDTEKINSVGFYEALSFFEDSGTNFPEKDVYDLYGEDIYKRLYYNDIFMHLIEQLRKNIFQIYRFFQYYFEEFDSYIITSKEIEELFKKQSIVRINPRMAALNLILRVNGNDHLVTNTHKINTYIDFTLREHDRKVLKDLEKEFKKEKRIEEDIEFKLPKFSKFSQPISQH</sequence>
<dbReference type="GeneID" id="8615947"/>
<reference evidence="1 2" key="1">
    <citation type="journal article" date="2005" name="Nature">
        <title>The genome of the social amoeba Dictyostelium discoideum.</title>
        <authorList>
            <consortium name="The Dictyostelium discoideum Sequencing Consortium"/>
            <person name="Eichinger L."/>
            <person name="Pachebat J.A."/>
            <person name="Glockner G."/>
            <person name="Rajandream M.A."/>
            <person name="Sucgang R."/>
            <person name="Berriman M."/>
            <person name="Song J."/>
            <person name="Olsen R."/>
            <person name="Szafranski K."/>
            <person name="Xu Q."/>
            <person name="Tunggal B."/>
            <person name="Kummerfeld S."/>
            <person name="Madera M."/>
            <person name="Konfortov B.A."/>
            <person name="Rivero F."/>
            <person name="Bankier A.T."/>
            <person name="Lehmann R."/>
            <person name="Hamlin N."/>
            <person name="Davies R."/>
            <person name="Gaudet P."/>
            <person name="Fey P."/>
            <person name="Pilcher K."/>
            <person name="Chen G."/>
            <person name="Saunders D."/>
            <person name="Sodergren E."/>
            <person name="Davis P."/>
            <person name="Kerhornou A."/>
            <person name="Nie X."/>
            <person name="Hall N."/>
            <person name="Anjard C."/>
            <person name="Hemphill L."/>
            <person name="Bason N."/>
            <person name="Farbrother P."/>
            <person name="Desany B."/>
            <person name="Just E."/>
            <person name="Morio T."/>
            <person name="Rost R."/>
            <person name="Churcher C."/>
            <person name="Cooper J."/>
            <person name="Haydock S."/>
            <person name="van Driessche N."/>
            <person name="Cronin A."/>
            <person name="Goodhead I."/>
            <person name="Muzny D."/>
            <person name="Mourier T."/>
            <person name="Pain A."/>
            <person name="Lu M."/>
            <person name="Harper D."/>
            <person name="Lindsay R."/>
            <person name="Hauser H."/>
            <person name="James K."/>
            <person name="Quiles M."/>
            <person name="Madan Babu M."/>
            <person name="Saito T."/>
            <person name="Buchrieser C."/>
            <person name="Wardroper A."/>
            <person name="Felder M."/>
            <person name="Thangavelu M."/>
            <person name="Johnson D."/>
            <person name="Knights A."/>
            <person name="Loulseged H."/>
            <person name="Mungall K."/>
            <person name="Oliver K."/>
            <person name="Price C."/>
            <person name="Quail M.A."/>
            <person name="Urushihara H."/>
            <person name="Hernandez J."/>
            <person name="Rabbinowitsch E."/>
            <person name="Steffen D."/>
            <person name="Sanders M."/>
            <person name="Ma J."/>
            <person name="Kohara Y."/>
            <person name="Sharp S."/>
            <person name="Simmonds M."/>
            <person name="Spiegler S."/>
            <person name="Tivey A."/>
            <person name="Sugano S."/>
            <person name="White B."/>
            <person name="Walker D."/>
            <person name="Woodward J."/>
            <person name="Winckler T."/>
            <person name="Tanaka Y."/>
            <person name="Shaulsky G."/>
            <person name="Schleicher M."/>
            <person name="Weinstock G."/>
            <person name="Rosenthal A."/>
            <person name="Cox E.C."/>
            <person name="Chisholm R.L."/>
            <person name="Gibbs R."/>
            <person name="Loomis W.F."/>
            <person name="Platzer M."/>
            <person name="Kay R.R."/>
            <person name="Williams J."/>
            <person name="Dear P.H."/>
            <person name="Noegel A.A."/>
            <person name="Barrell B."/>
            <person name="Kuspa A."/>
        </authorList>
    </citation>
    <scope>NUCLEOTIDE SEQUENCE [LARGE SCALE GENOMIC DNA]</scope>
    <source>
        <strain evidence="1 2">AX4</strain>
    </source>
</reference>
<dbReference type="dictyBase" id="DDB_G0267580"/>
<dbReference type="RefSeq" id="XP_647144.1">
    <property type="nucleotide sequence ID" value="XM_642052.1"/>
</dbReference>
<proteinExistence type="predicted"/>
<dbReference type="AlphaFoldDB" id="Q55GP0"/>
<protein>
    <submittedName>
        <fullName evidence="1">Uncharacterized protein</fullName>
    </submittedName>
</protein>
<dbReference type="InParanoid" id="Q55GP0"/>
<dbReference type="FunCoup" id="Q55GP0">
    <property type="interactions" value="877"/>
</dbReference>
<evidence type="ECO:0000313" key="2">
    <source>
        <dbReference type="Proteomes" id="UP000002195"/>
    </source>
</evidence>
<dbReference type="EMBL" id="AAFI02000003">
    <property type="protein sequence ID" value="EAL73243.1"/>
    <property type="molecule type" value="Genomic_DNA"/>
</dbReference>